<comment type="caution">
    <text evidence="1">The sequence shown here is derived from an EMBL/GenBank/DDBJ whole genome shotgun (WGS) entry which is preliminary data.</text>
</comment>
<evidence type="ECO:0000313" key="1">
    <source>
        <dbReference type="EMBL" id="MBO6988037.1"/>
    </source>
</evidence>
<proteinExistence type="predicted"/>
<dbReference type="EMBL" id="JAEPLE010000002">
    <property type="protein sequence ID" value="MBO6988037.1"/>
    <property type="molecule type" value="Genomic_DNA"/>
</dbReference>
<accession>A0A9D9BVH0</accession>
<gene>
    <name evidence="1" type="ORF">JJ833_04140</name>
</gene>
<sequence>MTISKPGRPSISESDVPPHIEEALLHKAMGKTWKDSATAVGLKKYQTLREWANKNDKAKKFYKEAVQERQERIQDKLDNSYEMLIESAPEVAIQLLKIIRNEKTKGYAKTEAINSFFRIVERGWSDKKLAQALQETKERIDYLEAGRPLQMTERPI</sequence>
<reference evidence="1" key="1">
    <citation type="journal article" date="2021" name="Front. Mar. Sci.">
        <title>Genomes of Diverse Isolates of Prochlorococcus High-Light-Adapted Clade II in the Western Pacific Ocean.</title>
        <authorList>
            <person name="Yan W."/>
            <person name="Feng X."/>
            <person name="Zhang W."/>
            <person name="Nawaz M.Z."/>
            <person name="Luo T."/>
            <person name="Zhang R."/>
            <person name="Jiao N."/>
        </authorList>
    </citation>
    <scope>NUCLEOTIDE SEQUENCE</scope>
    <source>
        <strain evidence="1">XMU1424</strain>
    </source>
</reference>
<protein>
    <recommendedName>
        <fullName evidence="2">Terminase</fullName>
    </recommendedName>
</protein>
<organism evidence="1">
    <name type="scientific">Prochlorococcus marinus XMU1424</name>
    <dbReference type="NCBI Taxonomy" id="2774497"/>
    <lineage>
        <taxon>Bacteria</taxon>
        <taxon>Bacillati</taxon>
        <taxon>Cyanobacteriota</taxon>
        <taxon>Cyanophyceae</taxon>
        <taxon>Synechococcales</taxon>
        <taxon>Prochlorococcaceae</taxon>
        <taxon>Prochlorococcus</taxon>
    </lineage>
</organism>
<evidence type="ECO:0008006" key="2">
    <source>
        <dbReference type="Google" id="ProtNLM"/>
    </source>
</evidence>
<dbReference type="AlphaFoldDB" id="A0A9D9BVH0"/>
<name>A0A9D9BVH0_PROMR</name>